<dbReference type="Proteomes" id="UP000437065">
    <property type="component" value="Unassembled WGS sequence"/>
</dbReference>
<evidence type="ECO:0000256" key="1">
    <source>
        <dbReference type="SAM" id="MobiDB-lite"/>
    </source>
</evidence>
<gene>
    <name evidence="2" type="ORF">GRX01_08190</name>
</gene>
<sequence length="80" mass="8961">MRTRRRERERERRAREAADREERRDVDATVADPPGTVGDLLDILEEGDGITYEEAALVGGIEEEVGGFETDGDARTRGGW</sequence>
<feature type="region of interest" description="Disordered" evidence="1">
    <location>
        <begin position="1"/>
        <end position="39"/>
    </location>
</feature>
<comment type="caution">
    <text evidence="2">The sequence shown here is derived from an EMBL/GenBank/DDBJ whole genome shotgun (WGS) entry which is preliminary data.</text>
</comment>
<proteinExistence type="predicted"/>
<evidence type="ECO:0000313" key="2">
    <source>
        <dbReference type="EMBL" id="MXR41316.1"/>
    </source>
</evidence>
<dbReference type="EMBL" id="WUUS01000004">
    <property type="protein sequence ID" value="MXR41316.1"/>
    <property type="molecule type" value="Genomic_DNA"/>
</dbReference>
<dbReference type="AlphaFoldDB" id="A0A6B0SUK5"/>
<evidence type="ECO:0000313" key="3">
    <source>
        <dbReference type="Proteomes" id="UP000437065"/>
    </source>
</evidence>
<dbReference type="RefSeq" id="WP_159665435.1">
    <property type="nucleotide sequence ID" value="NZ_WUUS01000004.1"/>
</dbReference>
<keyword evidence="3" id="KW-1185">Reference proteome</keyword>
<name>A0A6B0SUK5_9EURY</name>
<organism evidence="2 3">
    <name type="scientific">Halobaculum saliterrae</name>
    <dbReference type="NCBI Taxonomy" id="2073113"/>
    <lineage>
        <taxon>Archaea</taxon>
        <taxon>Methanobacteriati</taxon>
        <taxon>Methanobacteriota</taxon>
        <taxon>Stenosarchaea group</taxon>
        <taxon>Halobacteria</taxon>
        <taxon>Halobacteriales</taxon>
        <taxon>Haloferacaceae</taxon>
        <taxon>Halobaculum</taxon>
    </lineage>
</organism>
<feature type="compositionally biased region" description="Basic and acidic residues" evidence="1">
    <location>
        <begin position="1"/>
        <end position="27"/>
    </location>
</feature>
<protein>
    <submittedName>
        <fullName evidence="2">Uncharacterized protein</fullName>
    </submittedName>
</protein>
<accession>A0A6B0SUK5</accession>
<reference evidence="2 3" key="1">
    <citation type="submission" date="2019-12" db="EMBL/GenBank/DDBJ databases">
        <title>Isolation and characterization of three novel carbon monoxide-oxidizing members of Halobacteria from salione crusts and soils.</title>
        <authorList>
            <person name="Myers M.R."/>
            <person name="King G.M."/>
        </authorList>
    </citation>
    <scope>NUCLEOTIDE SEQUENCE [LARGE SCALE GENOMIC DNA]</scope>
    <source>
        <strain evidence="2 3">WSA2</strain>
    </source>
</reference>